<dbReference type="Proteomes" id="UP000002743">
    <property type="component" value="Chromosome"/>
</dbReference>
<proteinExistence type="predicted"/>
<dbReference type="EMBL" id="CP001674">
    <property type="protein sequence ID" value="ACT51304.1"/>
    <property type="molecule type" value="Genomic_DNA"/>
</dbReference>
<dbReference type="RefSeq" id="WP_015830651.1">
    <property type="nucleotide sequence ID" value="NC_012969.1"/>
</dbReference>
<evidence type="ECO:0000256" key="1">
    <source>
        <dbReference type="SAM" id="MobiDB-lite"/>
    </source>
</evidence>
<keyword evidence="3" id="KW-1185">Reference proteome</keyword>
<evidence type="ECO:0000313" key="3">
    <source>
        <dbReference type="Proteomes" id="UP000002743"/>
    </source>
</evidence>
<dbReference type="HOGENOM" id="CLU_2093984_0_0_4"/>
<evidence type="ECO:0000313" key="2">
    <source>
        <dbReference type="EMBL" id="ACT51304.1"/>
    </source>
</evidence>
<feature type="compositionally biased region" description="Basic and acidic residues" evidence="1">
    <location>
        <begin position="92"/>
        <end position="104"/>
    </location>
</feature>
<reference evidence="3" key="1">
    <citation type="submission" date="2009-07" db="EMBL/GenBank/DDBJ databases">
        <title>Complete sequence of chromosome of Methylovorus sp. SIP3-4.</title>
        <authorList>
            <person name="Lucas S."/>
            <person name="Copeland A."/>
            <person name="Lapidus A."/>
            <person name="Glavina del Rio T."/>
            <person name="Tice H."/>
            <person name="Bruce D."/>
            <person name="Goodwin L."/>
            <person name="Pitluck S."/>
            <person name="Clum A."/>
            <person name="Larimer F."/>
            <person name="Land M."/>
            <person name="Hauser L."/>
            <person name="Kyrpides N."/>
            <person name="Mikhailova N."/>
            <person name="Kayluzhnaya M."/>
            <person name="Chistoserdova L."/>
        </authorList>
    </citation>
    <scope>NUCLEOTIDE SEQUENCE [LARGE SCALE GENOMIC DNA]</scope>
    <source>
        <strain evidence="3">SIP3-4</strain>
    </source>
</reference>
<dbReference type="AlphaFoldDB" id="C6X7X7"/>
<reference evidence="2 3" key="2">
    <citation type="journal article" date="2011" name="J. Bacteriol.">
        <title>Genomes of three methylotrophs from a single niche uncover genetic and metabolic divergence of Methylophilaceae.</title>
        <authorList>
            <person name="Lapidus A."/>
            <person name="Clum A."/>
            <person name="Labutti K."/>
            <person name="Kaluzhnaya M.G."/>
            <person name="Lim S."/>
            <person name="Beck D.A."/>
            <person name="Glavina Del Rio T."/>
            <person name="Nolan M."/>
            <person name="Mavromatis K."/>
            <person name="Huntemann M."/>
            <person name="Lucas S."/>
            <person name="Lidstrom M.E."/>
            <person name="Ivanova N."/>
            <person name="Chistoserdova L."/>
        </authorList>
    </citation>
    <scope>NUCLEOTIDE SEQUENCE [LARGE SCALE GENOMIC DNA]</scope>
    <source>
        <strain evidence="2 3">SIP3-4</strain>
    </source>
</reference>
<feature type="region of interest" description="Disordered" evidence="1">
    <location>
        <begin position="92"/>
        <end position="116"/>
    </location>
</feature>
<name>C6X7X7_METGS</name>
<organism evidence="2 3">
    <name type="scientific">Methylovorus glucosotrophus (strain SIP3-4)</name>
    <dbReference type="NCBI Taxonomy" id="582744"/>
    <lineage>
        <taxon>Bacteria</taxon>
        <taxon>Pseudomonadati</taxon>
        <taxon>Pseudomonadota</taxon>
        <taxon>Betaproteobacteria</taxon>
        <taxon>Nitrosomonadales</taxon>
        <taxon>Methylophilaceae</taxon>
        <taxon>Methylovorus</taxon>
    </lineage>
</organism>
<dbReference type="KEGG" id="mei:Msip34_2062"/>
<accession>C6X7X7</accession>
<protein>
    <submittedName>
        <fullName evidence="2">Uncharacterized protein</fullName>
    </submittedName>
</protein>
<sequence>MNNILKNKPKKQNEYSQKDIEAFHLFSTNRAKLLRLIDEGYFSTLDSELISQIINKAHKEADAVSVAYKRKKKAQWDLYIANQQYYEAQAKAEKEKKDTEDEANRLTNLKRLLGLS</sequence>
<gene>
    <name evidence="2" type="ordered locus">Msip34_2062</name>
</gene>